<name>A0A7W2EHY4_9BURK</name>
<proteinExistence type="predicted"/>
<dbReference type="EMBL" id="JACEZS010000010">
    <property type="protein sequence ID" value="MBA5606270.1"/>
    <property type="molecule type" value="Genomic_DNA"/>
</dbReference>
<accession>A0A7W2EHY4</accession>
<evidence type="ECO:0000313" key="1">
    <source>
        <dbReference type="EMBL" id="MBA5606270.1"/>
    </source>
</evidence>
<keyword evidence="2" id="KW-1185">Reference proteome</keyword>
<comment type="caution">
    <text evidence="1">The sequence shown here is derived from an EMBL/GenBank/DDBJ whole genome shotgun (WGS) entry which is preliminary data.</text>
</comment>
<evidence type="ECO:0000313" key="2">
    <source>
        <dbReference type="Proteomes" id="UP000566711"/>
    </source>
</evidence>
<dbReference type="AlphaFoldDB" id="A0A7W2EHY4"/>
<dbReference type="Proteomes" id="UP000566711">
    <property type="component" value="Unassembled WGS sequence"/>
</dbReference>
<reference evidence="1 2" key="1">
    <citation type="submission" date="2020-07" db="EMBL/GenBank/DDBJ databases">
        <title>Novel species isolated from subtropical streams in China.</title>
        <authorList>
            <person name="Lu H."/>
        </authorList>
    </citation>
    <scope>NUCLEOTIDE SEQUENCE [LARGE SCALE GENOMIC DNA]</scope>
    <source>
        <strain evidence="1 2">FT3S</strain>
    </source>
</reference>
<gene>
    <name evidence="1" type="ORF">H3H36_12990</name>
</gene>
<protein>
    <submittedName>
        <fullName evidence="1">Uncharacterized protein</fullName>
    </submittedName>
</protein>
<sequence>MPNNSDFFGTPEENLNAARQHTATGRKGGNLAVPSRKEVMTLPPAELKAKLIAWMEHSVIEIVPSRGQIALVKDVLAERPDASKLADIIAMCSHYMNDA</sequence>
<organism evidence="1 2">
    <name type="scientific">Rugamonas fusca</name>
    <dbReference type="NCBI Taxonomy" id="2758568"/>
    <lineage>
        <taxon>Bacteria</taxon>
        <taxon>Pseudomonadati</taxon>
        <taxon>Pseudomonadota</taxon>
        <taxon>Betaproteobacteria</taxon>
        <taxon>Burkholderiales</taxon>
        <taxon>Oxalobacteraceae</taxon>
        <taxon>Telluria group</taxon>
        <taxon>Rugamonas</taxon>
    </lineage>
</organism>
<dbReference type="RefSeq" id="WP_182218183.1">
    <property type="nucleotide sequence ID" value="NZ_JACEZS010000010.1"/>
</dbReference>